<keyword evidence="3" id="KW-0808">Transferase</keyword>
<name>A0A1U9MJI0_9HYPH</name>
<keyword evidence="4" id="KW-0547">Nucleotide-binding</keyword>
<sequence length="507" mass="56399">MANEEITGEQTPKTTGMSLYREHEKIPFYRRMRVRLLLLITLSVFITEIMVFMPSIASMQESWLEDHHQSAKAISMILASSPEITLSPNLQKNVLTATDALAISIVRNGEKINLATSPDLKQVNETINLPDYSETKALLDSLTTLYFGGNNILLLRGPIEGTNIILEVTVADAKLRQAMIDFSWHFVVISLTIAIVAATTIYLIVHELLVRPLQSIYTNMLDFVMEPHNPSKILVPEPRRDELGMTQKRISVIESELQKSYAHQKHLANLGLAVSKINHDMRNILASAQLMSDHLATAKDPMVKKIAPKLIRAIDRAVTYSQTVITYGRTQEEAPKRKKLLLHSLVADVLESLTLPGSDQVEFVNDIPVDMTVDADEEQLHRVLTNLCRNAVQAMVEREDGENLQNKLTISGHRIDNMAIIDVIDTGPGVPAKAKEHLFSPFQGSTSRNGSGLGLTICEELIHALGGTISLIDEDSGGAHFEIRVPDLPSHGDERQRSEKTHQRNDA</sequence>
<dbReference type="PANTHER" id="PTHR44936">
    <property type="entry name" value="SENSOR PROTEIN CREC"/>
    <property type="match status" value="1"/>
</dbReference>
<dbReference type="SUPFAM" id="SSF55874">
    <property type="entry name" value="ATPase domain of HSP90 chaperone/DNA topoisomerase II/histidine kinase"/>
    <property type="match status" value="1"/>
</dbReference>
<dbReference type="Gene3D" id="3.30.565.10">
    <property type="entry name" value="Histidine kinase-like ATPase, C-terminal domain"/>
    <property type="match status" value="1"/>
</dbReference>
<organism evidence="10 11">
    <name type="scientific">Bartonella choladocola</name>
    <dbReference type="NCBI Taxonomy" id="2750995"/>
    <lineage>
        <taxon>Bacteria</taxon>
        <taxon>Pseudomonadati</taxon>
        <taxon>Pseudomonadota</taxon>
        <taxon>Alphaproteobacteria</taxon>
        <taxon>Hyphomicrobiales</taxon>
        <taxon>Bartonellaceae</taxon>
        <taxon>Bartonella</taxon>
    </lineage>
</organism>
<dbReference type="InterPro" id="IPR036890">
    <property type="entry name" value="HATPase_C_sf"/>
</dbReference>
<dbReference type="Pfam" id="PF02518">
    <property type="entry name" value="HATPase_c"/>
    <property type="match status" value="1"/>
</dbReference>
<dbReference type="InterPro" id="IPR003594">
    <property type="entry name" value="HATPase_dom"/>
</dbReference>
<keyword evidence="8" id="KW-1133">Transmembrane helix</keyword>
<dbReference type="EC" id="2.7.13.3" evidence="2"/>
<evidence type="ECO:0000256" key="6">
    <source>
        <dbReference type="ARBA" id="ARBA00022840"/>
    </source>
</evidence>
<feature type="transmembrane region" description="Helical" evidence="8">
    <location>
        <begin position="36"/>
        <end position="57"/>
    </location>
</feature>
<evidence type="ECO:0000256" key="7">
    <source>
        <dbReference type="SAM" id="MobiDB-lite"/>
    </source>
</evidence>
<dbReference type="KEGG" id="bapi:BBC0122_017000"/>
<evidence type="ECO:0000256" key="3">
    <source>
        <dbReference type="ARBA" id="ARBA00022679"/>
    </source>
</evidence>
<dbReference type="EMBL" id="CP015625">
    <property type="protein sequence ID" value="AQT47801.1"/>
    <property type="molecule type" value="Genomic_DNA"/>
</dbReference>
<protein>
    <recommendedName>
        <fullName evidence="2">histidine kinase</fullName>
        <ecNumber evidence="2">2.7.13.3</ecNumber>
    </recommendedName>
</protein>
<dbReference type="PRINTS" id="PR00344">
    <property type="entry name" value="BCTRLSENSOR"/>
</dbReference>
<dbReference type="STRING" id="1686310.BBC0244_016900"/>
<evidence type="ECO:0000256" key="1">
    <source>
        <dbReference type="ARBA" id="ARBA00000085"/>
    </source>
</evidence>
<proteinExistence type="predicted"/>
<reference evidence="10 11" key="1">
    <citation type="submission" date="2016-11" db="EMBL/GenBank/DDBJ databases">
        <title>Comparative genomics of Bartonella apis.</title>
        <authorList>
            <person name="Engel P."/>
        </authorList>
    </citation>
    <scope>NUCLEOTIDE SEQUENCE [LARGE SCALE GENOMIC DNA]</scope>
    <source>
        <strain evidence="10 11">BBC0122</strain>
    </source>
</reference>
<keyword evidence="5 10" id="KW-0418">Kinase</keyword>
<keyword evidence="8" id="KW-0812">Transmembrane</keyword>
<evidence type="ECO:0000256" key="5">
    <source>
        <dbReference type="ARBA" id="ARBA00022777"/>
    </source>
</evidence>
<keyword evidence="8" id="KW-0472">Membrane</keyword>
<evidence type="ECO:0000313" key="10">
    <source>
        <dbReference type="EMBL" id="AQT47801.1"/>
    </source>
</evidence>
<evidence type="ECO:0000256" key="8">
    <source>
        <dbReference type="SAM" id="Phobius"/>
    </source>
</evidence>
<dbReference type="SMART" id="SM00387">
    <property type="entry name" value="HATPase_c"/>
    <property type="match status" value="1"/>
</dbReference>
<feature type="domain" description="Histidine kinase" evidence="9">
    <location>
        <begin position="276"/>
        <end position="489"/>
    </location>
</feature>
<dbReference type="GO" id="GO:0004673">
    <property type="term" value="F:protein histidine kinase activity"/>
    <property type="evidence" value="ECO:0007669"/>
    <property type="project" value="UniProtKB-EC"/>
</dbReference>
<keyword evidence="11" id="KW-1185">Reference proteome</keyword>
<dbReference type="InterPro" id="IPR005467">
    <property type="entry name" value="His_kinase_dom"/>
</dbReference>
<keyword evidence="6" id="KW-0067">ATP-binding</keyword>
<evidence type="ECO:0000256" key="2">
    <source>
        <dbReference type="ARBA" id="ARBA00012438"/>
    </source>
</evidence>
<dbReference type="Proteomes" id="UP000189632">
    <property type="component" value="Chromosome"/>
</dbReference>
<feature type="region of interest" description="Disordered" evidence="7">
    <location>
        <begin position="484"/>
        <end position="507"/>
    </location>
</feature>
<evidence type="ECO:0000256" key="4">
    <source>
        <dbReference type="ARBA" id="ARBA00022741"/>
    </source>
</evidence>
<feature type="transmembrane region" description="Helical" evidence="8">
    <location>
        <begin position="182"/>
        <end position="205"/>
    </location>
</feature>
<dbReference type="InterPro" id="IPR004358">
    <property type="entry name" value="Sig_transdc_His_kin-like_C"/>
</dbReference>
<comment type="catalytic activity">
    <reaction evidence="1">
        <text>ATP + protein L-histidine = ADP + protein N-phospho-L-histidine.</text>
        <dbReference type="EC" id="2.7.13.3"/>
    </reaction>
</comment>
<dbReference type="RefSeq" id="WP_077993097.1">
    <property type="nucleotide sequence ID" value="NZ_CP015625.1"/>
</dbReference>
<dbReference type="PANTHER" id="PTHR44936:SF10">
    <property type="entry name" value="SENSOR PROTEIN RSTB"/>
    <property type="match status" value="1"/>
</dbReference>
<accession>A0A1U9MJI0</accession>
<dbReference type="OrthoDB" id="9784218at2"/>
<dbReference type="PROSITE" id="PS50109">
    <property type="entry name" value="HIS_KIN"/>
    <property type="match status" value="1"/>
</dbReference>
<dbReference type="GO" id="GO:0005524">
    <property type="term" value="F:ATP binding"/>
    <property type="evidence" value="ECO:0007669"/>
    <property type="project" value="UniProtKB-KW"/>
</dbReference>
<evidence type="ECO:0000259" key="9">
    <source>
        <dbReference type="PROSITE" id="PS50109"/>
    </source>
</evidence>
<gene>
    <name evidence="10" type="ORF">BBC0122_017000</name>
</gene>
<dbReference type="AlphaFoldDB" id="A0A1U9MJI0"/>
<dbReference type="InterPro" id="IPR050980">
    <property type="entry name" value="2C_sensor_his_kinase"/>
</dbReference>
<evidence type="ECO:0000313" key="11">
    <source>
        <dbReference type="Proteomes" id="UP000189632"/>
    </source>
</evidence>